<keyword evidence="1" id="KW-0732">Signal</keyword>
<dbReference type="NCBIfam" id="NF006006">
    <property type="entry name" value="PRK08137.1"/>
    <property type="match status" value="1"/>
</dbReference>
<keyword evidence="4" id="KW-1185">Reference proteome</keyword>
<evidence type="ECO:0000313" key="3">
    <source>
        <dbReference type="EMBL" id="SDR77702.1"/>
    </source>
</evidence>
<dbReference type="InterPro" id="IPR036928">
    <property type="entry name" value="AS_sf"/>
</dbReference>
<dbReference type="Pfam" id="PF01425">
    <property type="entry name" value="Amidase"/>
    <property type="match status" value="1"/>
</dbReference>
<dbReference type="InterPro" id="IPR023631">
    <property type="entry name" value="Amidase_dom"/>
</dbReference>
<organism evidence="3 4">
    <name type="scientific">Nocardioides scoriae</name>
    <dbReference type="NCBI Taxonomy" id="642780"/>
    <lineage>
        <taxon>Bacteria</taxon>
        <taxon>Bacillati</taxon>
        <taxon>Actinomycetota</taxon>
        <taxon>Actinomycetes</taxon>
        <taxon>Propionibacteriales</taxon>
        <taxon>Nocardioidaceae</taxon>
        <taxon>Nocardioides</taxon>
    </lineage>
</organism>
<dbReference type="STRING" id="642780.SAMN04488570_0350"/>
<gene>
    <name evidence="3" type="ORF">SAMN04488570_0350</name>
</gene>
<feature type="domain" description="Amidase" evidence="2">
    <location>
        <begin position="74"/>
        <end position="517"/>
    </location>
</feature>
<feature type="chain" id="PRO_5039404866" evidence="1">
    <location>
        <begin position="27"/>
        <end position="540"/>
    </location>
</feature>
<dbReference type="Gene3D" id="3.90.1300.10">
    <property type="entry name" value="Amidase signature (AS) domain"/>
    <property type="match status" value="1"/>
</dbReference>
<reference evidence="4" key="1">
    <citation type="submission" date="2016-10" db="EMBL/GenBank/DDBJ databases">
        <authorList>
            <person name="Varghese N."/>
            <person name="Submissions S."/>
        </authorList>
    </citation>
    <scope>NUCLEOTIDE SEQUENCE [LARGE SCALE GENOMIC DNA]</scope>
    <source>
        <strain evidence="4">DSM 22127</strain>
    </source>
</reference>
<evidence type="ECO:0000259" key="2">
    <source>
        <dbReference type="Pfam" id="PF01425"/>
    </source>
</evidence>
<dbReference type="Proteomes" id="UP000198859">
    <property type="component" value="Chromosome I"/>
</dbReference>
<dbReference type="EMBL" id="LT629757">
    <property type="protein sequence ID" value="SDR77702.1"/>
    <property type="molecule type" value="Genomic_DNA"/>
</dbReference>
<dbReference type="OrthoDB" id="9811471at2"/>
<proteinExistence type="predicted"/>
<dbReference type="RefSeq" id="WP_091725380.1">
    <property type="nucleotide sequence ID" value="NZ_LT629757.1"/>
</dbReference>
<dbReference type="PANTHER" id="PTHR42678">
    <property type="entry name" value="AMIDASE"/>
    <property type="match status" value="1"/>
</dbReference>
<dbReference type="PANTHER" id="PTHR42678:SF34">
    <property type="entry name" value="OS04G0183300 PROTEIN"/>
    <property type="match status" value="1"/>
</dbReference>
<protein>
    <submittedName>
        <fullName evidence="3">Amidase</fullName>
    </submittedName>
</protein>
<dbReference type="AlphaFoldDB" id="A0A1H1LTN4"/>
<evidence type="ECO:0000313" key="4">
    <source>
        <dbReference type="Proteomes" id="UP000198859"/>
    </source>
</evidence>
<evidence type="ECO:0000256" key="1">
    <source>
        <dbReference type="SAM" id="SignalP"/>
    </source>
</evidence>
<sequence>MSRPVLPALLLVALTAPLAATPLASAAAAPATGASASRAAVARGTVVSGIDVDRSTIPQLQRAMTRDRLSSVALTRYYLRRIERLDGRLGAVVTTNRQALAQARAADRARDRGDRRPLLGIPVLVKDNVNTTGMPTTAGSLALRGSTPTDAFVVKRLKAAGALVLGKTNLSEWANYRGDQSSSGWSAVGGQTHNAYALDRNPCGSSAGSGVAVSADLATVAIGTETDGSIVCPSGQNGIVGVKPTLGLASRTGIVPISPEQDTAGPMTRNVTDAAVVLAALQGVDPADAATADQQGEVPSSYLDALDRSALRGARIGVWREGNFGSSPETDAVMERTISRLRALGATVVDDADVPIDPAYDDENTALQFEFKAAIADYLQRWTAPRYPKTLADLIRFNRAEAERELRWFGQETFEAAQARGPLTDPAYVEARRSARATARAAIDDTLAADDLDAIIAPTNSPAWTTDLVNGDHFLVGSSSPSAISGYPNVTVPAGHAHGLPVGMSLIGPRWGEPELLGLAYAWEQATGVRTPPTLRRTVG</sequence>
<dbReference type="SUPFAM" id="SSF75304">
    <property type="entry name" value="Amidase signature (AS) enzymes"/>
    <property type="match status" value="1"/>
</dbReference>
<accession>A0A1H1LTN4</accession>
<name>A0A1H1LTN4_9ACTN</name>
<feature type="signal peptide" evidence="1">
    <location>
        <begin position="1"/>
        <end position="26"/>
    </location>
</feature>